<dbReference type="InterPro" id="IPR001387">
    <property type="entry name" value="Cro/C1-type_HTH"/>
</dbReference>
<evidence type="ECO:0000259" key="1">
    <source>
        <dbReference type="Pfam" id="PF13443"/>
    </source>
</evidence>
<evidence type="ECO:0000313" key="2">
    <source>
        <dbReference type="EMBL" id="AFM21383.1"/>
    </source>
</evidence>
<dbReference type="CDD" id="cd00093">
    <property type="entry name" value="HTH_XRE"/>
    <property type="match status" value="1"/>
</dbReference>
<feature type="domain" description="HTH cro/C1-type" evidence="1">
    <location>
        <begin position="4"/>
        <end position="60"/>
    </location>
</feature>
<dbReference type="Proteomes" id="UP000006061">
    <property type="component" value="Chromosome"/>
</dbReference>
<dbReference type="InterPro" id="IPR010982">
    <property type="entry name" value="Lambda_DNA-bd_dom_sf"/>
</dbReference>
<protein>
    <submittedName>
        <fullName evidence="2">Helix-turn-helix protein</fullName>
    </submittedName>
</protein>
<dbReference type="HOGENOM" id="CLU_2614254_0_0_0"/>
<dbReference type="GO" id="GO:0003677">
    <property type="term" value="F:DNA binding"/>
    <property type="evidence" value="ECO:0007669"/>
    <property type="project" value="InterPro"/>
</dbReference>
<evidence type="ECO:0000313" key="3">
    <source>
        <dbReference type="Proteomes" id="UP000006061"/>
    </source>
</evidence>
<dbReference type="eggNOG" id="COG1476">
    <property type="taxonomic scope" value="Bacteria"/>
</dbReference>
<dbReference type="SUPFAM" id="SSF47413">
    <property type="entry name" value="lambda repressor-like DNA-binding domains"/>
    <property type="match status" value="1"/>
</dbReference>
<dbReference type="Gene3D" id="1.10.260.40">
    <property type="entry name" value="lambda repressor-like DNA-binding domains"/>
    <property type="match status" value="1"/>
</dbReference>
<organism evidence="2 3">
    <name type="scientific">Acetomicrobium mobile (strain ATCC BAA-54 / DSM 13181 / JCM 12221 / NGA)</name>
    <name type="common">Anaerobaculum mobile</name>
    <dbReference type="NCBI Taxonomy" id="891968"/>
    <lineage>
        <taxon>Bacteria</taxon>
        <taxon>Thermotogati</taxon>
        <taxon>Synergistota</taxon>
        <taxon>Synergistia</taxon>
        <taxon>Synergistales</taxon>
        <taxon>Acetomicrobiaceae</taxon>
        <taxon>Acetomicrobium</taxon>
    </lineage>
</organism>
<name>I4BVS6_ACEMN</name>
<dbReference type="Pfam" id="PF13443">
    <property type="entry name" value="HTH_26"/>
    <property type="match status" value="1"/>
</dbReference>
<sequence length="78" mass="8481">MTKIELAMARRGVSNIKLARTLGVSEGSTSAWKRGYVCVPKKHRQKLAETLGVKVEDILDARGLALLADEEGNCSEPL</sequence>
<keyword evidence="3" id="KW-1185">Reference proteome</keyword>
<gene>
    <name evidence="2" type="ordered locus">Anamo_0740</name>
</gene>
<proteinExistence type="predicted"/>
<reference evidence="3" key="1">
    <citation type="journal article" date="2013" name="Stand. Genomic Sci.">
        <title>Complete genome sequence of the moderate thermophile Anaerobaculum mobile type strain (NGA(T)).</title>
        <authorList>
            <person name="Mavromatis K."/>
            <person name="Stackebrandt E."/>
            <person name="Held B."/>
            <person name="Lapidus A."/>
            <person name="Nolan M."/>
            <person name="Lucas S."/>
            <person name="Hammon N."/>
            <person name="Deshpande S."/>
            <person name="Cheng J.F."/>
            <person name="Tapia R."/>
            <person name="Goodwin L.A."/>
            <person name="Pitluck S."/>
            <person name="Liolios K."/>
            <person name="Pagani I."/>
            <person name="Ivanova N."/>
            <person name="Mikhailova N."/>
            <person name="Huntemann M."/>
            <person name="Pati A."/>
            <person name="Chen A."/>
            <person name="Palaniappan K."/>
            <person name="Land M."/>
            <person name="Rohde M."/>
            <person name="Spring S."/>
            <person name="Goker M."/>
            <person name="Woyke T."/>
            <person name="Detter J.C."/>
            <person name="Bristow J."/>
            <person name="Eisen J.A."/>
            <person name="Markowitz V."/>
            <person name="Hugenholtz P."/>
            <person name="Klenk H.P."/>
            <person name="Kyrpides N.C."/>
        </authorList>
    </citation>
    <scope>NUCLEOTIDE SEQUENCE</scope>
    <source>
        <strain evidence="3">ATCC BAA-54 / DSM 13181 / NGA</strain>
    </source>
</reference>
<dbReference type="STRING" id="891968.Anamo_0740"/>
<dbReference type="KEGG" id="amo:Anamo_0740"/>
<dbReference type="AlphaFoldDB" id="I4BVS6"/>
<accession>I4BVS6</accession>
<dbReference type="EMBL" id="CP003198">
    <property type="protein sequence ID" value="AFM21383.1"/>
    <property type="molecule type" value="Genomic_DNA"/>
</dbReference>